<evidence type="ECO:0000256" key="1">
    <source>
        <dbReference type="PROSITE-ProRule" id="PRU00339"/>
    </source>
</evidence>
<dbReference type="PANTHER" id="PTHR34220">
    <property type="entry name" value="SENSOR HISTIDINE KINASE YPDA"/>
    <property type="match status" value="1"/>
</dbReference>
<organism evidence="6 7">
    <name type="scientific">Chitinophaga niabensis</name>
    <dbReference type="NCBI Taxonomy" id="536979"/>
    <lineage>
        <taxon>Bacteria</taxon>
        <taxon>Pseudomonadati</taxon>
        <taxon>Bacteroidota</taxon>
        <taxon>Chitinophagia</taxon>
        <taxon>Chitinophagales</taxon>
        <taxon>Chitinophagaceae</taxon>
        <taxon>Chitinophaga</taxon>
    </lineage>
</organism>
<protein>
    <submittedName>
        <fullName evidence="6">Tetratricopeptide repeat-containing protein</fullName>
    </submittedName>
</protein>
<dbReference type="PROSITE" id="PS50005">
    <property type="entry name" value="TPR"/>
    <property type="match status" value="2"/>
</dbReference>
<accession>A0A1N6D3R5</accession>
<dbReference type="Gene3D" id="1.25.40.10">
    <property type="entry name" value="Tetratricopeptide repeat domain"/>
    <property type="match status" value="3"/>
</dbReference>
<feature type="repeat" description="TPR" evidence="1">
    <location>
        <begin position="152"/>
        <end position="185"/>
    </location>
</feature>
<keyword evidence="2" id="KW-0175">Coiled coil</keyword>
<dbReference type="EMBL" id="FSRA01000001">
    <property type="protein sequence ID" value="SIN65389.1"/>
    <property type="molecule type" value="Genomic_DNA"/>
</dbReference>
<dbReference type="SUPFAM" id="SSF48452">
    <property type="entry name" value="TPR-like"/>
    <property type="match status" value="1"/>
</dbReference>
<dbReference type="InterPro" id="IPR019734">
    <property type="entry name" value="TPR_rpt"/>
</dbReference>
<dbReference type="InterPro" id="IPR010559">
    <property type="entry name" value="Sig_transdc_His_kin_internal"/>
</dbReference>
<evidence type="ECO:0000313" key="7">
    <source>
        <dbReference type="Proteomes" id="UP000185003"/>
    </source>
</evidence>
<dbReference type="InterPro" id="IPR011990">
    <property type="entry name" value="TPR-like_helical_dom_sf"/>
</dbReference>
<dbReference type="Gene3D" id="3.30.565.10">
    <property type="entry name" value="Histidine kinase-like ATPase, C-terminal domain"/>
    <property type="match status" value="1"/>
</dbReference>
<dbReference type="Proteomes" id="UP000185003">
    <property type="component" value="Unassembled WGS sequence"/>
</dbReference>
<dbReference type="InterPro" id="IPR050640">
    <property type="entry name" value="Bact_2-comp_sensor_kinase"/>
</dbReference>
<evidence type="ECO:0000256" key="4">
    <source>
        <dbReference type="SAM" id="SignalP"/>
    </source>
</evidence>
<proteinExistence type="predicted"/>
<keyword evidence="1" id="KW-0802">TPR repeat</keyword>
<dbReference type="STRING" id="536979.SAMN04488055_0210"/>
<keyword evidence="4" id="KW-0732">Signal</keyword>
<feature type="chain" id="PRO_5012342288" evidence="4">
    <location>
        <begin position="24"/>
        <end position="614"/>
    </location>
</feature>
<name>A0A1N6D3R5_9BACT</name>
<dbReference type="PANTHER" id="PTHR34220:SF7">
    <property type="entry name" value="SENSOR HISTIDINE KINASE YPDA"/>
    <property type="match status" value="1"/>
</dbReference>
<keyword evidence="7" id="KW-1185">Reference proteome</keyword>
<sequence length="614" mass="70183">MAIMHRYICLLLICFLFSQPLQAGSDKRQDCHHYIQEGNNYLWRFLPLDAWEMYHRAMDLALEVHDENLFAEALFGIGQAVWYNGKFYDAVDTVKLGLKHFRHTGDRNGEGISLRILANIYDDMGDYDNAFKIVTQALEIYEGGLKNNQNYILSLVQMGNLYKNMGDYETAMAYYRKAEGAWPYQDGGYPYRELYHRMGALYAEQGQIAEARECYRKSLSGNIKGKIVRLKMGDTYLKEKKYDIAFSYYDSLYKEAKMLTDINIVIGSMLGLGKIYLIRNDLPKALEMVKGSLEQSTIRGARQNKRDAYELLSAIYEASGDSKEALEYHKLYLTLKDSVISEAFKRKLFSSRQEAEAVRLKSQRNMLIASVAGVALLGLFALLGIVLRHRNEKLRLKQRASELEMKALRAQMNPHFIFNCLSSINHFILNEEGSKASEYLTRFSKLIRTVLVNAGKTTITLEEELAMLRLYLNMEQLRFREIFEYTIEFEPGLHPSMIFVPSFILQPFCENAIWHGLLHKDGKGKLNIHFSMKEDILVCIICDNGIGREKAAAFRSAAVEKGASFGNRLSAERLALFNGENGDTSFVTEDIVNEKGEIAGTKVILKIHNKLAHD</sequence>
<dbReference type="Pfam" id="PF06580">
    <property type="entry name" value="His_kinase"/>
    <property type="match status" value="1"/>
</dbReference>
<dbReference type="GO" id="GO:0000155">
    <property type="term" value="F:phosphorelay sensor kinase activity"/>
    <property type="evidence" value="ECO:0007669"/>
    <property type="project" value="InterPro"/>
</dbReference>
<evidence type="ECO:0000313" key="6">
    <source>
        <dbReference type="EMBL" id="SIN65389.1"/>
    </source>
</evidence>
<keyword evidence="3" id="KW-1133">Transmembrane helix</keyword>
<feature type="signal peptide" evidence="4">
    <location>
        <begin position="1"/>
        <end position="23"/>
    </location>
</feature>
<evidence type="ECO:0000256" key="2">
    <source>
        <dbReference type="SAM" id="Coils"/>
    </source>
</evidence>
<dbReference type="InterPro" id="IPR036890">
    <property type="entry name" value="HATPase_C_sf"/>
</dbReference>
<dbReference type="SUPFAM" id="SSF55874">
    <property type="entry name" value="ATPase domain of HSP90 chaperone/DNA topoisomerase II/histidine kinase"/>
    <property type="match status" value="1"/>
</dbReference>
<feature type="transmembrane region" description="Helical" evidence="3">
    <location>
        <begin position="366"/>
        <end position="387"/>
    </location>
</feature>
<dbReference type="Pfam" id="PF13424">
    <property type="entry name" value="TPR_12"/>
    <property type="match status" value="1"/>
</dbReference>
<feature type="repeat" description="TPR" evidence="1">
    <location>
        <begin position="192"/>
        <end position="225"/>
    </location>
</feature>
<evidence type="ECO:0000256" key="3">
    <source>
        <dbReference type="SAM" id="Phobius"/>
    </source>
</evidence>
<keyword evidence="3" id="KW-0472">Membrane</keyword>
<dbReference type="Pfam" id="PF13181">
    <property type="entry name" value="TPR_8"/>
    <property type="match status" value="1"/>
</dbReference>
<feature type="domain" description="Signal transduction histidine kinase internal region" evidence="5">
    <location>
        <begin position="404"/>
        <end position="481"/>
    </location>
</feature>
<evidence type="ECO:0000259" key="5">
    <source>
        <dbReference type="Pfam" id="PF06580"/>
    </source>
</evidence>
<dbReference type="SMART" id="SM00028">
    <property type="entry name" value="TPR"/>
    <property type="match status" value="5"/>
</dbReference>
<dbReference type="AlphaFoldDB" id="A0A1N6D3R5"/>
<reference evidence="7" key="1">
    <citation type="submission" date="2016-11" db="EMBL/GenBank/DDBJ databases">
        <authorList>
            <person name="Varghese N."/>
            <person name="Submissions S."/>
        </authorList>
    </citation>
    <scope>NUCLEOTIDE SEQUENCE [LARGE SCALE GENOMIC DNA]</scope>
    <source>
        <strain evidence="7">DSM 24787</strain>
    </source>
</reference>
<keyword evidence="3" id="KW-0812">Transmembrane</keyword>
<dbReference type="GO" id="GO:0016020">
    <property type="term" value="C:membrane"/>
    <property type="evidence" value="ECO:0007669"/>
    <property type="project" value="InterPro"/>
</dbReference>
<gene>
    <name evidence="6" type="ORF">SAMN04488055_0210</name>
</gene>
<dbReference type="SUPFAM" id="SSF81901">
    <property type="entry name" value="HCP-like"/>
    <property type="match status" value="1"/>
</dbReference>
<feature type="coiled-coil region" evidence="2">
    <location>
        <begin position="386"/>
        <end position="413"/>
    </location>
</feature>